<keyword evidence="1" id="KW-0521">NADP</keyword>
<dbReference type="PANTHER" id="PTHR44154:SF1">
    <property type="entry name" value="QUINONE OXIDOREDUCTASE"/>
    <property type="match status" value="1"/>
</dbReference>
<dbReference type="Gene3D" id="3.40.50.720">
    <property type="entry name" value="NAD(P)-binding Rossmann-like Domain"/>
    <property type="match status" value="1"/>
</dbReference>
<dbReference type="PANTHER" id="PTHR44154">
    <property type="entry name" value="QUINONE OXIDOREDUCTASE"/>
    <property type="match status" value="1"/>
</dbReference>
<dbReference type="InterPro" id="IPR011032">
    <property type="entry name" value="GroES-like_sf"/>
</dbReference>
<dbReference type="SMART" id="SM00829">
    <property type="entry name" value="PKS_ER"/>
    <property type="match status" value="1"/>
</dbReference>
<dbReference type="GO" id="GO:0016491">
    <property type="term" value="F:oxidoreductase activity"/>
    <property type="evidence" value="ECO:0007669"/>
    <property type="project" value="InterPro"/>
</dbReference>
<gene>
    <name evidence="3" type="ORF">J2S44_000828</name>
</gene>
<dbReference type="InterPro" id="IPR013149">
    <property type="entry name" value="ADH-like_C"/>
</dbReference>
<keyword evidence="4" id="KW-1185">Reference proteome</keyword>
<dbReference type="InterPro" id="IPR036291">
    <property type="entry name" value="NAD(P)-bd_dom_sf"/>
</dbReference>
<organism evidence="3 4">
    <name type="scientific">Catenuloplanes niger</name>
    <dbReference type="NCBI Taxonomy" id="587534"/>
    <lineage>
        <taxon>Bacteria</taxon>
        <taxon>Bacillati</taxon>
        <taxon>Actinomycetota</taxon>
        <taxon>Actinomycetes</taxon>
        <taxon>Micromonosporales</taxon>
        <taxon>Micromonosporaceae</taxon>
        <taxon>Catenuloplanes</taxon>
    </lineage>
</organism>
<dbReference type="Gene3D" id="3.90.180.10">
    <property type="entry name" value="Medium-chain alcohol dehydrogenases, catalytic domain"/>
    <property type="match status" value="1"/>
</dbReference>
<dbReference type="RefSeq" id="WP_310409132.1">
    <property type="nucleotide sequence ID" value="NZ_JAVDYC010000001.1"/>
</dbReference>
<dbReference type="InterPro" id="IPR020843">
    <property type="entry name" value="ER"/>
</dbReference>
<sequence>MKAVRFDRYGGPEVLRVAEVPRPAPRPDQVLVEVVSAALNPGEIGIREGVFARIWPARFPEGQGNDFSGVVTEVGAEVGDVTPGQHVLGFAPRAAQAEFVAVDATALAPKPSGLGWDEAATVAGAGATAWAAVAAVDPRPGETVVVSAAAGGVGSFAAQLAAWRGARVIGTAGDGNLEFLASLGMTPVRYGPGLLDRIREVAPAGVDAYIDTFGAGNVDTAVALGVPPHRINTNADGQAVRRYGVRGDAQEQANTPRIWAELATLAAQGHLTIPNTRGYPLGEVAAAYRDLATRHVRGKRVLHVMAPGRRAGLV</sequence>
<dbReference type="SUPFAM" id="SSF51735">
    <property type="entry name" value="NAD(P)-binding Rossmann-fold domains"/>
    <property type="match status" value="1"/>
</dbReference>
<feature type="domain" description="Enoyl reductase (ER)" evidence="2">
    <location>
        <begin position="10"/>
        <end position="302"/>
    </location>
</feature>
<name>A0AAE4CRX2_9ACTN</name>
<protein>
    <submittedName>
        <fullName evidence="3">NADPH:quinone reductase-like Zn-dependent oxidoreductase</fullName>
    </submittedName>
</protein>
<dbReference type="InterPro" id="IPR051603">
    <property type="entry name" value="Zinc-ADH_QOR/CCCR"/>
</dbReference>
<dbReference type="Proteomes" id="UP001183629">
    <property type="component" value="Unassembled WGS sequence"/>
</dbReference>
<dbReference type="Pfam" id="PF00107">
    <property type="entry name" value="ADH_zinc_N"/>
    <property type="match status" value="1"/>
</dbReference>
<evidence type="ECO:0000313" key="4">
    <source>
        <dbReference type="Proteomes" id="UP001183629"/>
    </source>
</evidence>
<dbReference type="InterPro" id="IPR013154">
    <property type="entry name" value="ADH-like_N"/>
</dbReference>
<evidence type="ECO:0000256" key="1">
    <source>
        <dbReference type="ARBA" id="ARBA00022857"/>
    </source>
</evidence>
<comment type="caution">
    <text evidence="3">The sequence shown here is derived from an EMBL/GenBank/DDBJ whole genome shotgun (WGS) entry which is preliminary data.</text>
</comment>
<dbReference type="Pfam" id="PF08240">
    <property type="entry name" value="ADH_N"/>
    <property type="match status" value="1"/>
</dbReference>
<accession>A0AAE4CRX2</accession>
<dbReference type="EMBL" id="JAVDYC010000001">
    <property type="protein sequence ID" value="MDR7320578.1"/>
    <property type="molecule type" value="Genomic_DNA"/>
</dbReference>
<dbReference type="SUPFAM" id="SSF50129">
    <property type="entry name" value="GroES-like"/>
    <property type="match status" value="1"/>
</dbReference>
<proteinExistence type="predicted"/>
<dbReference type="CDD" id="cd05289">
    <property type="entry name" value="MDR_like_2"/>
    <property type="match status" value="1"/>
</dbReference>
<evidence type="ECO:0000259" key="2">
    <source>
        <dbReference type="SMART" id="SM00829"/>
    </source>
</evidence>
<dbReference type="AlphaFoldDB" id="A0AAE4CRX2"/>
<evidence type="ECO:0000313" key="3">
    <source>
        <dbReference type="EMBL" id="MDR7320578.1"/>
    </source>
</evidence>
<reference evidence="3 4" key="1">
    <citation type="submission" date="2023-07" db="EMBL/GenBank/DDBJ databases">
        <title>Sequencing the genomes of 1000 actinobacteria strains.</title>
        <authorList>
            <person name="Klenk H.-P."/>
        </authorList>
    </citation>
    <scope>NUCLEOTIDE SEQUENCE [LARGE SCALE GENOMIC DNA]</scope>
    <source>
        <strain evidence="3 4">DSM 44711</strain>
    </source>
</reference>